<feature type="chain" id="PRO_5043755149" description="Phosphatidylinositol-specific phospholipase C X domain-containing protein" evidence="1">
    <location>
        <begin position="35"/>
        <end position="309"/>
    </location>
</feature>
<dbReference type="InterPro" id="IPR000909">
    <property type="entry name" value="PLipase_C_PInositol-sp_X_dom"/>
</dbReference>
<dbReference type="GO" id="GO:0008081">
    <property type="term" value="F:phosphoric diester hydrolase activity"/>
    <property type="evidence" value="ECO:0007669"/>
    <property type="project" value="InterPro"/>
</dbReference>
<feature type="domain" description="Phosphatidylinositol-specific phospholipase C X" evidence="2">
    <location>
        <begin position="58"/>
        <end position="194"/>
    </location>
</feature>
<protein>
    <recommendedName>
        <fullName evidence="2">Phosphatidylinositol-specific phospholipase C X domain-containing protein</fullName>
    </recommendedName>
</protein>
<dbReference type="Gene3D" id="3.20.20.190">
    <property type="entry name" value="Phosphatidylinositol (PI) phosphodiesterase"/>
    <property type="match status" value="1"/>
</dbReference>
<feature type="signal peptide" evidence="1">
    <location>
        <begin position="1"/>
        <end position="34"/>
    </location>
</feature>
<evidence type="ECO:0000313" key="4">
    <source>
        <dbReference type="Proteomes" id="UP001479290"/>
    </source>
</evidence>
<dbReference type="GO" id="GO:0006629">
    <property type="term" value="P:lipid metabolic process"/>
    <property type="evidence" value="ECO:0007669"/>
    <property type="project" value="InterPro"/>
</dbReference>
<comment type="caution">
    <text evidence="3">The sequence shown here is derived from an EMBL/GenBank/DDBJ whole genome shotgun (WGS) entry which is preliminary data.</text>
</comment>
<name>A0AAW1ZL94_CULAL</name>
<dbReference type="EMBL" id="JAWDJR010000016">
    <property type="protein sequence ID" value="KAK9961433.1"/>
    <property type="molecule type" value="Genomic_DNA"/>
</dbReference>
<dbReference type="SMART" id="SM00148">
    <property type="entry name" value="PLCXc"/>
    <property type="match status" value="1"/>
</dbReference>
<dbReference type="Proteomes" id="UP001479290">
    <property type="component" value="Unassembled WGS sequence"/>
</dbReference>
<dbReference type="PANTHER" id="PTHR13593:SF147">
    <property type="entry name" value="1-PHOSPHATIDYLINOSITOL PHOSPHODIESTERASE-LIKE-RELATED"/>
    <property type="match status" value="1"/>
</dbReference>
<keyword evidence="1" id="KW-0732">Signal</keyword>
<dbReference type="SUPFAM" id="SSF51695">
    <property type="entry name" value="PLC-like phosphodiesterases"/>
    <property type="match status" value="1"/>
</dbReference>
<dbReference type="AlphaFoldDB" id="A0AAW1ZL94"/>
<gene>
    <name evidence="3" type="ORF">ABG768_009221</name>
</gene>
<reference evidence="3 4" key="1">
    <citation type="submission" date="2024-05" db="EMBL/GenBank/DDBJ databases">
        <title>A high-quality chromosomal-level genome assembly of Topmouth culter (Culter alburnus).</title>
        <authorList>
            <person name="Zhao H."/>
        </authorList>
    </citation>
    <scope>NUCLEOTIDE SEQUENCE [LARGE SCALE GENOMIC DNA]</scope>
    <source>
        <strain evidence="3">CATC2023</strain>
        <tissue evidence="3">Muscle</tissue>
    </source>
</reference>
<sequence length="309" mass="35129">MYCFILCYPQTIEKTAVPVKILCILMLLLHKSSQQEVFNDKETLNPPANYKIGWMETLDDEKLISTITIPGTHESMALHGGPPVECQSWSLENQLKAGIQYFDLRVSLSGFELIVMHGPIYQHTTLSGVLITIRKFLSEFTTETVLVGVKPILPMKGKVQNLVENKIKNAQDIWIEPSVPRIGEVRGKIVFVQKNSFKLGIILSETDKRDDYKVTNVKVKEEKIKKHLEEAANQCRTGTALSLSYSSSTSLGTYMLIWILPNGLAKQINPWLYKHLAKEFKKNPKPCFWIIAMDFPGFNLIQQVIKFNT</sequence>
<dbReference type="InterPro" id="IPR017946">
    <property type="entry name" value="PLC-like_Pdiesterase_TIM-brl"/>
</dbReference>
<dbReference type="InterPro" id="IPR051057">
    <property type="entry name" value="PI-PLC_domain"/>
</dbReference>
<organism evidence="3 4">
    <name type="scientific">Culter alburnus</name>
    <name type="common">Topmouth culter</name>
    <dbReference type="NCBI Taxonomy" id="194366"/>
    <lineage>
        <taxon>Eukaryota</taxon>
        <taxon>Metazoa</taxon>
        <taxon>Chordata</taxon>
        <taxon>Craniata</taxon>
        <taxon>Vertebrata</taxon>
        <taxon>Euteleostomi</taxon>
        <taxon>Actinopterygii</taxon>
        <taxon>Neopterygii</taxon>
        <taxon>Teleostei</taxon>
        <taxon>Ostariophysi</taxon>
        <taxon>Cypriniformes</taxon>
        <taxon>Xenocyprididae</taxon>
        <taxon>Xenocypridinae</taxon>
        <taxon>Culter</taxon>
    </lineage>
</organism>
<evidence type="ECO:0000256" key="1">
    <source>
        <dbReference type="SAM" id="SignalP"/>
    </source>
</evidence>
<keyword evidence="4" id="KW-1185">Reference proteome</keyword>
<proteinExistence type="predicted"/>
<evidence type="ECO:0000313" key="3">
    <source>
        <dbReference type="EMBL" id="KAK9961433.1"/>
    </source>
</evidence>
<evidence type="ECO:0000259" key="2">
    <source>
        <dbReference type="SMART" id="SM00148"/>
    </source>
</evidence>
<dbReference type="PANTHER" id="PTHR13593">
    <property type="match status" value="1"/>
</dbReference>
<dbReference type="PROSITE" id="PS50007">
    <property type="entry name" value="PIPLC_X_DOMAIN"/>
    <property type="match status" value="1"/>
</dbReference>
<dbReference type="Pfam" id="PF00388">
    <property type="entry name" value="PI-PLC-X"/>
    <property type="match status" value="1"/>
</dbReference>
<accession>A0AAW1ZL94</accession>